<dbReference type="InterPro" id="IPR006311">
    <property type="entry name" value="TAT_signal"/>
</dbReference>
<keyword evidence="1" id="KW-0732">Signal</keyword>
<dbReference type="InterPro" id="IPR042279">
    <property type="entry name" value="Pep_M60_3"/>
</dbReference>
<dbReference type="Gene3D" id="3.40.390.80">
    <property type="entry name" value="Peptidase M60, enhancin-like domain 2"/>
    <property type="match status" value="1"/>
</dbReference>
<feature type="chain" id="PRO_5026099996" description="Peptidase M60 domain-containing protein" evidence="1">
    <location>
        <begin position="32"/>
        <end position="454"/>
    </location>
</feature>
<protein>
    <recommendedName>
        <fullName evidence="2">Peptidase M60 domain-containing protein</fullName>
    </recommendedName>
</protein>
<keyword evidence="4" id="KW-1185">Reference proteome</keyword>
<dbReference type="SMART" id="SM01276">
    <property type="entry name" value="M60-like"/>
    <property type="match status" value="1"/>
</dbReference>
<dbReference type="PROSITE" id="PS51723">
    <property type="entry name" value="PEPTIDASE_M60"/>
    <property type="match status" value="1"/>
</dbReference>
<dbReference type="RefSeq" id="WP_165335041.1">
    <property type="nucleotide sequence ID" value="NZ_JAAKZW010000161.1"/>
</dbReference>
<dbReference type="Pfam" id="PF13402">
    <property type="entry name" value="Peptidase_M60"/>
    <property type="match status" value="1"/>
</dbReference>
<evidence type="ECO:0000313" key="4">
    <source>
        <dbReference type="Proteomes" id="UP000481109"/>
    </source>
</evidence>
<dbReference type="Proteomes" id="UP000481109">
    <property type="component" value="Unassembled WGS sequence"/>
</dbReference>
<proteinExistence type="predicted"/>
<evidence type="ECO:0000313" key="3">
    <source>
        <dbReference type="EMBL" id="NGO79601.1"/>
    </source>
</evidence>
<feature type="signal peptide" evidence="1">
    <location>
        <begin position="1"/>
        <end position="31"/>
    </location>
</feature>
<comment type="caution">
    <text evidence="3">The sequence shown here is derived from an EMBL/GenBank/DDBJ whole genome shotgun (WGS) entry which is preliminary data.</text>
</comment>
<dbReference type="InterPro" id="IPR035423">
    <property type="entry name" value="M60-like_N"/>
</dbReference>
<dbReference type="Pfam" id="PF17291">
    <property type="entry name" value="M60-like_N"/>
    <property type="match status" value="1"/>
</dbReference>
<gene>
    <name evidence="3" type="ORF">G6045_28680</name>
</gene>
<reference evidence="3 4" key="1">
    <citation type="submission" date="2020-02" db="EMBL/GenBank/DDBJ databases">
        <title>Whole-genome analyses of novel actinobacteria.</title>
        <authorList>
            <person name="Sahin N."/>
            <person name="Tokatli A."/>
        </authorList>
    </citation>
    <scope>NUCLEOTIDE SEQUENCE [LARGE SCALE GENOMIC DNA]</scope>
    <source>
        <strain evidence="3 4">YC504</strain>
    </source>
</reference>
<dbReference type="PROSITE" id="PS51318">
    <property type="entry name" value="TAT"/>
    <property type="match status" value="1"/>
</dbReference>
<dbReference type="EMBL" id="JAAKZW010000161">
    <property type="protein sequence ID" value="NGO79601.1"/>
    <property type="molecule type" value="Genomic_DNA"/>
</dbReference>
<accession>A0A6G4XSM0</accession>
<dbReference type="AlphaFoldDB" id="A0A6G4XSM0"/>
<dbReference type="InterPro" id="IPR031161">
    <property type="entry name" value="Peptidase_M60_dom"/>
</dbReference>
<dbReference type="Gene3D" id="2.60.120.1250">
    <property type="entry name" value="Peptidase M60, enhancin-like domain 1"/>
    <property type="match status" value="1"/>
</dbReference>
<sequence>MRNSNLSRRTAMAAFAGAGAATLIGTVHANAATDTNHATASSPTTTAGLQITASPAAEAERLRLATTFRGSDFLPTGHYAPPGTRVQIVVTPLDGVLPTLHTGLFDNYHVDTAQRAPRSYPLTAGLNTVSDPYGGPLHLRFAGDGERALVAFGAGVERMAVFELDKTPEGAFQDQLDARTSAPYVELVSPRALITVTREAALLHRDQDHAELMRLVEQVIGSHAAVSGLDGSRPLHARKAGRYHFIEVTKVPTGVGAYATHHFNGFPRAYLDRLLTVDGLRNRGWGFYHELGHLHQQFAYRPAGLTEVSVNIYSLEAQRLFGQTSNLLTVNPATGLNWFQSALPKLGTDGLNFERSFGAYEKLVSLRQLELAFGTGIWPDLHKLIRLENPQSDWQTENHLRYRAFGTYLSRVTGHDLTDFLVRRWGYPIDTEGVAQMAALGLPQPPVDPSSLTE</sequence>
<evidence type="ECO:0000256" key="1">
    <source>
        <dbReference type="SAM" id="SignalP"/>
    </source>
</evidence>
<evidence type="ECO:0000259" key="2">
    <source>
        <dbReference type="PROSITE" id="PS51723"/>
    </source>
</evidence>
<name>A0A6G4XSM0_9ACTN</name>
<organism evidence="3 4">
    <name type="scientific">Streptomyces mesophilus</name>
    <dbReference type="NCBI Taxonomy" id="1775132"/>
    <lineage>
        <taxon>Bacteria</taxon>
        <taxon>Bacillati</taxon>
        <taxon>Actinomycetota</taxon>
        <taxon>Actinomycetes</taxon>
        <taxon>Kitasatosporales</taxon>
        <taxon>Streptomycetaceae</taxon>
        <taxon>Streptomyces</taxon>
    </lineage>
</organism>
<dbReference type="Gene3D" id="1.10.390.30">
    <property type="entry name" value="Peptidase M60, enhancin-like domain 3"/>
    <property type="match status" value="1"/>
</dbReference>
<feature type="domain" description="Peptidase M60" evidence="2">
    <location>
        <begin position="71"/>
        <end position="374"/>
    </location>
</feature>